<proteinExistence type="predicted"/>
<name>A0A4Q9PC85_9APHY</name>
<keyword evidence="3" id="KW-1185">Reference proteome</keyword>
<evidence type="ECO:0000313" key="3">
    <source>
        <dbReference type="Proteomes" id="UP000292082"/>
    </source>
</evidence>
<accession>A0A4Q9PC85</accession>
<evidence type="ECO:0000256" key="1">
    <source>
        <dbReference type="SAM" id="MobiDB-lite"/>
    </source>
</evidence>
<organism evidence="2 3">
    <name type="scientific">Dichomitus squalens</name>
    <dbReference type="NCBI Taxonomy" id="114155"/>
    <lineage>
        <taxon>Eukaryota</taxon>
        <taxon>Fungi</taxon>
        <taxon>Dikarya</taxon>
        <taxon>Basidiomycota</taxon>
        <taxon>Agaricomycotina</taxon>
        <taxon>Agaricomycetes</taxon>
        <taxon>Polyporales</taxon>
        <taxon>Polyporaceae</taxon>
        <taxon>Dichomitus</taxon>
    </lineage>
</organism>
<feature type="region of interest" description="Disordered" evidence="1">
    <location>
        <begin position="77"/>
        <end position="106"/>
    </location>
</feature>
<sequence length="133" mass="14139">MRSSRGKTCSSGSRSASCTTGSRSLSRSWIKLTTPQSTDPSSRHFSPSWTFSLSVSLSLALILSCKLLLYTRCPAAASATPDSTHDGLSASPLAPYHRSRSPSSPGCSGLRIAALYWHTRKSIVQCSICDTPG</sequence>
<gene>
    <name evidence="2" type="ORF">BD310DRAFT_940349</name>
</gene>
<evidence type="ECO:0000313" key="2">
    <source>
        <dbReference type="EMBL" id="TBU52404.1"/>
    </source>
</evidence>
<dbReference type="Proteomes" id="UP000292082">
    <property type="component" value="Unassembled WGS sequence"/>
</dbReference>
<dbReference type="EMBL" id="ML145252">
    <property type="protein sequence ID" value="TBU52404.1"/>
    <property type="molecule type" value="Genomic_DNA"/>
</dbReference>
<dbReference type="AlphaFoldDB" id="A0A4Q9PC85"/>
<reference evidence="2 3" key="1">
    <citation type="submission" date="2019-01" db="EMBL/GenBank/DDBJ databases">
        <title>Draft genome sequences of three monokaryotic isolates of the white-rot basidiomycete fungus Dichomitus squalens.</title>
        <authorList>
            <consortium name="DOE Joint Genome Institute"/>
            <person name="Lopez S.C."/>
            <person name="Andreopoulos B."/>
            <person name="Pangilinan J."/>
            <person name="Lipzen A."/>
            <person name="Riley R."/>
            <person name="Ahrendt S."/>
            <person name="Ng V."/>
            <person name="Barry K."/>
            <person name="Daum C."/>
            <person name="Grigoriev I.V."/>
            <person name="Hilden K.S."/>
            <person name="Makela M.R."/>
            <person name="de Vries R.P."/>
        </authorList>
    </citation>
    <scope>NUCLEOTIDE SEQUENCE [LARGE SCALE GENOMIC DNA]</scope>
    <source>
        <strain evidence="2 3">CBS 464.89</strain>
    </source>
</reference>
<feature type="region of interest" description="Disordered" evidence="1">
    <location>
        <begin position="1"/>
        <end position="25"/>
    </location>
</feature>
<protein>
    <submittedName>
        <fullName evidence="2">Uncharacterized protein</fullName>
    </submittedName>
</protein>